<evidence type="ECO:0000256" key="3">
    <source>
        <dbReference type="ARBA" id="ARBA00012039"/>
    </source>
</evidence>
<dbReference type="InterPro" id="IPR000243">
    <property type="entry name" value="Pept_T1A_subB"/>
</dbReference>
<comment type="subunit">
    <text evidence="9">The 26S proteasome consists of a 20S proteasome core and two 19S regulatory subunits. The 20S proteasome core is composed of 28 subunits that are arranged in four stacked rings, resulting in a barrel-shaped structure. The two end rings are each formed by seven alpha subunits, and the two central rings are each formed by seven beta subunits. The catalytic chamber with the active sites is on the inside of the barrel.</text>
</comment>
<evidence type="ECO:0000256" key="10">
    <source>
        <dbReference type="PIRSR" id="PIRSR600243-1"/>
    </source>
</evidence>
<dbReference type="Pfam" id="PF00227">
    <property type="entry name" value="Proteasome"/>
    <property type="match status" value="1"/>
</dbReference>
<dbReference type="PRINTS" id="PR00141">
    <property type="entry name" value="PROTEASOME"/>
</dbReference>
<evidence type="ECO:0000256" key="9">
    <source>
        <dbReference type="ARBA" id="ARBA00026071"/>
    </source>
</evidence>
<evidence type="ECO:0000256" key="1">
    <source>
        <dbReference type="ARBA" id="ARBA00001198"/>
    </source>
</evidence>
<evidence type="ECO:0000256" key="6">
    <source>
        <dbReference type="ARBA" id="ARBA00022698"/>
    </source>
</evidence>
<keyword evidence="7" id="KW-0378">Hydrolase</keyword>
<dbReference type="SUPFAM" id="SSF56235">
    <property type="entry name" value="N-terminal nucleophile aminohydrolases (Ntn hydrolases)"/>
    <property type="match status" value="1"/>
</dbReference>
<dbReference type="GO" id="GO:0005737">
    <property type="term" value="C:cytoplasm"/>
    <property type="evidence" value="ECO:0007669"/>
    <property type="project" value="TreeGrafter"/>
</dbReference>
<dbReference type="PROSITE" id="PS51476">
    <property type="entry name" value="PROTEASOME_BETA_2"/>
    <property type="match status" value="1"/>
</dbReference>
<dbReference type="InterPro" id="IPR001353">
    <property type="entry name" value="Proteasome_sua/b"/>
</dbReference>
<proteinExistence type="predicted"/>
<keyword evidence="8 11" id="KW-0647">Proteasome</keyword>
<dbReference type="GO" id="GO:0051603">
    <property type="term" value="P:proteolysis involved in protein catabolic process"/>
    <property type="evidence" value="ECO:0007669"/>
    <property type="project" value="InterPro"/>
</dbReference>
<dbReference type="GO" id="GO:0005634">
    <property type="term" value="C:nucleus"/>
    <property type="evidence" value="ECO:0007669"/>
    <property type="project" value="UniProtKB-SubCell"/>
</dbReference>
<keyword evidence="5" id="KW-0645">Protease</keyword>
<dbReference type="PANTHER" id="PTHR32194">
    <property type="entry name" value="METALLOPROTEASE TLDD"/>
    <property type="match status" value="1"/>
</dbReference>
<organism evidence="11">
    <name type="scientific">Cacopsylla melanoneura</name>
    <dbReference type="NCBI Taxonomy" id="428564"/>
    <lineage>
        <taxon>Eukaryota</taxon>
        <taxon>Metazoa</taxon>
        <taxon>Ecdysozoa</taxon>
        <taxon>Arthropoda</taxon>
        <taxon>Hexapoda</taxon>
        <taxon>Insecta</taxon>
        <taxon>Pterygota</taxon>
        <taxon>Neoptera</taxon>
        <taxon>Paraneoptera</taxon>
        <taxon>Hemiptera</taxon>
        <taxon>Sternorrhyncha</taxon>
        <taxon>Psylloidea</taxon>
        <taxon>Psyllidae</taxon>
        <taxon>Psyllinae</taxon>
        <taxon>Cacopsylla</taxon>
    </lineage>
</organism>
<evidence type="ECO:0000256" key="7">
    <source>
        <dbReference type="ARBA" id="ARBA00022801"/>
    </source>
</evidence>
<dbReference type="InterPro" id="IPR023333">
    <property type="entry name" value="Proteasome_suB-type"/>
</dbReference>
<keyword evidence="4" id="KW-0963">Cytoplasm</keyword>
<dbReference type="Gene3D" id="3.60.20.10">
    <property type="entry name" value="Glutamine Phosphoribosylpyrophosphate, subunit 1, domain 1"/>
    <property type="match status" value="1"/>
</dbReference>
<sequence length="226" mass="25198">MEPDPPNASTVLEETCGTTTFVCEYEGGIMMGADTRTTLGPYVSNRESDKITKIADNIYCCRSGSSADTQAICNLVTYHMDLDVADGLREMQEPPLVYRAASLFRDIFRENEGNIKAAMIIAGWDRVKGSQVYALPSNGVLVRQNCALGGSGSSYILGYVDKEWRSNMKREDCMEFMKTALSLAMARDYASGGLINIGVMETEKPMEKHIFTQQELLRYCNYQRTL</sequence>
<evidence type="ECO:0000256" key="8">
    <source>
        <dbReference type="ARBA" id="ARBA00022942"/>
    </source>
</evidence>
<dbReference type="EMBL" id="HBUF01317587">
    <property type="protein sequence ID" value="CAG6694328.1"/>
    <property type="molecule type" value="Transcribed_RNA"/>
</dbReference>
<protein>
    <recommendedName>
        <fullName evidence="3">proteasome endopeptidase complex</fullName>
        <ecNumber evidence="3">3.4.25.1</ecNumber>
    </recommendedName>
</protein>
<feature type="active site" description="Nucleophile" evidence="10">
    <location>
        <position position="18"/>
    </location>
</feature>
<dbReference type="PANTHER" id="PTHR32194:SF0">
    <property type="entry name" value="ATP-DEPENDENT PROTEASE SUBUNIT HSLV"/>
    <property type="match status" value="1"/>
</dbReference>
<keyword evidence="6" id="KW-0888">Threonine protease</keyword>
<dbReference type="GO" id="GO:0004298">
    <property type="term" value="F:threonine-type endopeptidase activity"/>
    <property type="evidence" value="ECO:0007669"/>
    <property type="project" value="UniProtKB-KW"/>
</dbReference>
<evidence type="ECO:0000256" key="2">
    <source>
        <dbReference type="ARBA" id="ARBA00004123"/>
    </source>
</evidence>
<evidence type="ECO:0000313" key="11">
    <source>
        <dbReference type="EMBL" id="CAG6694328.1"/>
    </source>
</evidence>
<dbReference type="GO" id="GO:0019774">
    <property type="term" value="C:proteasome core complex, beta-subunit complex"/>
    <property type="evidence" value="ECO:0007669"/>
    <property type="project" value="UniProtKB-ARBA"/>
</dbReference>
<dbReference type="EC" id="3.4.25.1" evidence="3"/>
<accession>A0A8D8TUV4</accession>
<dbReference type="AlphaFoldDB" id="A0A8D8TUV4"/>
<evidence type="ECO:0000256" key="5">
    <source>
        <dbReference type="ARBA" id="ARBA00022670"/>
    </source>
</evidence>
<name>A0A8D8TUV4_9HEMI</name>
<comment type="catalytic activity">
    <reaction evidence="1">
        <text>Cleavage of peptide bonds with very broad specificity.</text>
        <dbReference type="EC" id="3.4.25.1"/>
    </reaction>
</comment>
<evidence type="ECO:0000256" key="4">
    <source>
        <dbReference type="ARBA" id="ARBA00022490"/>
    </source>
</evidence>
<reference evidence="11" key="1">
    <citation type="submission" date="2021-05" db="EMBL/GenBank/DDBJ databases">
        <authorList>
            <person name="Alioto T."/>
            <person name="Alioto T."/>
            <person name="Gomez Garrido J."/>
        </authorList>
    </citation>
    <scope>NUCLEOTIDE SEQUENCE</scope>
</reference>
<comment type="subcellular location">
    <subcellularLocation>
        <location evidence="2">Nucleus</location>
    </subcellularLocation>
</comment>
<dbReference type="InterPro" id="IPR029055">
    <property type="entry name" value="Ntn_hydrolases_N"/>
</dbReference>